<dbReference type="PANTHER" id="PTHR48222:SF4">
    <property type="entry name" value="PROTEINASE INHIBITOR, PROPEPTIDE"/>
    <property type="match status" value="1"/>
</dbReference>
<keyword evidence="2" id="KW-0812">Transmembrane</keyword>
<evidence type="ECO:0000313" key="3">
    <source>
        <dbReference type="EMBL" id="KAF2564349.1"/>
    </source>
</evidence>
<keyword evidence="2" id="KW-1133">Transmembrane helix</keyword>
<dbReference type="EMBL" id="QGKY02001250">
    <property type="protein sequence ID" value="KAF2564349.1"/>
    <property type="molecule type" value="Genomic_DNA"/>
</dbReference>
<protein>
    <recommendedName>
        <fullName evidence="4">Inhibitor I9 domain-containing protein</fullName>
    </recommendedName>
</protein>
<evidence type="ECO:0008006" key="4">
    <source>
        <dbReference type="Google" id="ProtNLM"/>
    </source>
</evidence>
<proteinExistence type="predicted"/>
<name>A0A8S9I442_BRACR</name>
<accession>A0A8S9I442</accession>
<sequence>MQTSSVPPGRSLYLNLIVVVLALFASITMAESTGEASSEAKVHIIYTEKPTDEEPKDYHLRTLSSALGSLDKVLRENEIRLRVLGLNLFIVSTAAFASRGLKPLDHLLRRGLHLSVSVFRGSPWNSLPRIRCHAQPASVVCVGSFPSSSLCHVSAVATNPLCESAASLLSTAAKLGPCRQPVVLQLLSGAVLCCTPVSSLSSSSSASHRRGRRLAPSSEPPRFDLLQAPLFSKSRVILLHVVLSFIAAVMSPSNRASPLGFRSGEKTS</sequence>
<feature type="transmembrane region" description="Helical" evidence="2">
    <location>
        <begin position="12"/>
        <end position="30"/>
    </location>
</feature>
<evidence type="ECO:0000256" key="1">
    <source>
        <dbReference type="SAM" id="MobiDB-lite"/>
    </source>
</evidence>
<dbReference type="AlphaFoldDB" id="A0A8S9I442"/>
<reference evidence="3" key="1">
    <citation type="submission" date="2019-12" db="EMBL/GenBank/DDBJ databases">
        <title>Genome sequencing and annotation of Brassica cretica.</title>
        <authorList>
            <person name="Studholme D.J."/>
            <person name="Sarris P.F."/>
        </authorList>
    </citation>
    <scope>NUCLEOTIDE SEQUENCE</scope>
    <source>
        <strain evidence="3">PFS-102/07</strain>
        <tissue evidence="3">Leaf</tissue>
    </source>
</reference>
<dbReference type="PANTHER" id="PTHR48222">
    <property type="entry name" value="PROTEINASE INHIBITOR, PROPEPTIDE"/>
    <property type="match status" value="1"/>
</dbReference>
<keyword evidence="2" id="KW-0472">Membrane</keyword>
<feature type="region of interest" description="Disordered" evidence="1">
    <location>
        <begin position="199"/>
        <end position="218"/>
    </location>
</feature>
<evidence type="ECO:0000256" key="2">
    <source>
        <dbReference type="SAM" id="Phobius"/>
    </source>
</evidence>
<comment type="caution">
    <text evidence="3">The sequence shown here is derived from an EMBL/GenBank/DDBJ whole genome shotgun (WGS) entry which is preliminary data.</text>
</comment>
<organism evidence="3">
    <name type="scientific">Brassica cretica</name>
    <name type="common">Mustard</name>
    <dbReference type="NCBI Taxonomy" id="69181"/>
    <lineage>
        <taxon>Eukaryota</taxon>
        <taxon>Viridiplantae</taxon>
        <taxon>Streptophyta</taxon>
        <taxon>Embryophyta</taxon>
        <taxon>Tracheophyta</taxon>
        <taxon>Spermatophyta</taxon>
        <taxon>Magnoliopsida</taxon>
        <taxon>eudicotyledons</taxon>
        <taxon>Gunneridae</taxon>
        <taxon>Pentapetalae</taxon>
        <taxon>rosids</taxon>
        <taxon>malvids</taxon>
        <taxon>Brassicales</taxon>
        <taxon>Brassicaceae</taxon>
        <taxon>Brassiceae</taxon>
        <taxon>Brassica</taxon>
    </lineage>
</organism>
<gene>
    <name evidence="3" type="ORF">F2Q70_00015934</name>
</gene>